<comment type="caution">
    <text evidence="1">The sequence shown here is derived from an EMBL/GenBank/DDBJ whole genome shotgun (WGS) entry which is preliminary data.</text>
</comment>
<reference evidence="1 2" key="1">
    <citation type="submission" date="2021-01" db="EMBL/GenBank/DDBJ databases">
        <title>Genomic Encyclopedia of Type Strains, Phase IV (KMG-IV): sequencing the most valuable type-strain genomes for metagenomic binning, comparative biology and taxonomic classification.</title>
        <authorList>
            <person name="Goeker M."/>
        </authorList>
    </citation>
    <scope>NUCLEOTIDE SEQUENCE [LARGE SCALE GENOMIC DNA]</scope>
    <source>
        <strain evidence="1 2">DSM 23711</strain>
    </source>
</reference>
<proteinExistence type="predicted"/>
<dbReference type="Proteomes" id="UP001296943">
    <property type="component" value="Unassembled WGS sequence"/>
</dbReference>
<name>A0ABS2N0V2_9BACI</name>
<dbReference type="RefSeq" id="WP_204499510.1">
    <property type="nucleotide sequence ID" value="NZ_JAFBDR010000010.1"/>
</dbReference>
<dbReference type="SUPFAM" id="SSF110849">
    <property type="entry name" value="ParB/Sulfiredoxin"/>
    <property type="match status" value="1"/>
</dbReference>
<evidence type="ECO:0000313" key="1">
    <source>
        <dbReference type="EMBL" id="MBM7571688.1"/>
    </source>
</evidence>
<organism evidence="1 2">
    <name type="scientific">Aquibacillus albus</name>
    <dbReference type="NCBI Taxonomy" id="1168171"/>
    <lineage>
        <taxon>Bacteria</taxon>
        <taxon>Bacillati</taxon>
        <taxon>Bacillota</taxon>
        <taxon>Bacilli</taxon>
        <taxon>Bacillales</taxon>
        <taxon>Bacillaceae</taxon>
        <taxon>Aquibacillus</taxon>
    </lineage>
</organism>
<gene>
    <name evidence="1" type="ORF">JOC48_002187</name>
</gene>
<dbReference type="EMBL" id="JAFBDR010000010">
    <property type="protein sequence ID" value="MBM7571688.1"/>
    <property type="molecule type" value="Genomic_DNA"/>
</dbReference>
<protein>
    <submittedName>
        <fullName evidence="1">Chemotaxis regulatin CheY-phosphate phosphatase CheZ</fullName>
    </submittedName>
</protein>
<dbReference type="Gene3D" id="3.90.1530.10">
    <property type="entry name" value="Conserved hypothetical protein from pyrococcus furiosus pfu- 392566-001, ParB domain"/>
    <property type="match status" value="1"/>
</dbReference>
<sequence>MNSNKIEYIPLKKIIPIYNPHITNTYLQRMRSIKNNLLDYDLLLAVEKDSKSDHYYLTGGSDRYHYLIESGKKVAPCIVEDKSNDDLSLYIKIVNRLFNDGESNKQNRKSLLKLIEKIETPLLTVISHTVFTKKQLLNEYRYDELVPSNFINDHTNEKTMNWICKLEINYEVKKFLYKSAGTPVGPKRLTHDSIKVINQFLKKESRFTQLTASQQIELLSYAISFKGQIIKMLIQFVDEMLD</sequence>
<accession>A0ABS2N0V2</accession>
<evidence type="ECO:0000313" key="2">
    <source>
        <dbReference type="Proteomes" id="UP001296943"/>
    </source>
</evidence>
<keyword evidence="2" id="KW-1185">Reference proteome</keyword>
<dbReference type="InterPro" id="IPR036086">
    <property type="entry name" value="ParB/Sulfiredoxin_sf"/>
</dbReference>